<evidence type="ECO:0000256" key="5">
    <source>
        <dbReference type="ARBA" id="ARBA00023004"/>
    </source>
</evidence>
<feature type="domain" description="Uracil-DNA glycosylase-like" evidence="8">
    <location>
        <begin position="33"/>
        <end position="192"/>
    </location>
</feature>
<evidence type="ECO:0000256" key="1">
    <source>
        <dbReference type="ARBA" id="ARBA00022485"/>
    </source>
</evidence>
<dbReference type="PANTHER" id="PTHR33693">
    <property type="entry name" value="TYPE-5 URACIL-DNA GLYCOSYLASE"/>
    <property type="match status" value="1"/>
</dbReference>
<dbReference type="GO" id="GO:0046872">
    <property type="term" value="F:metal ion binding"/>
    <property type="evidence" value="ECO:0007669"/>
    <property type="project" value="UniProtKB-KW"/>
</dbReference>
<dbReference type="SMART" id="SM00987">
    <property type="entry name" value="UreE_C"/>
    <property type="match status" value="1"/>
</dbReference>
<dbReference type="PANTHER" id="PTHR33693:SF1">
    <property type="entry name" value="TYPE-4 URACIL-DNA GLYCOSYLASE"/>
    <property type="match status" value="1"/>
</dbReference>
<keyword evidence="4" id="KW-0378">Hydrolase</keyword>
<dbReference type="GO" id="GO:0097506">
    <property type="term" value="F:deaminated base DNA N-glycosylase activity"/>
    <property type="evidence" value="ECO:0007669"/>
    <property type="project" value="UniProtKB-ARBA"/>
</dbReference>
<name>A0A0M9AKC7_9EURY</name>
<dbReference type="SUPFAM" id="SSF52141">
    <property type="entry name" value="Uracil-DNA glycosylase-like"/>
    <property type="match status" value="1"/>
</dbReference>
<organism evidence="9 10">
    <name type="scientific">Haloarcula rubripromontorii</name>
    <dbReference type="NCBI Taxonomy" id="1705562"/>
    <lineage>
        <taxon>Archaea</taxon>
        <taxon>Methanobacteriati</taxon>
        <taxon>Methanobacteriota</taxon>
        <taxon>Stenosarchaea group</taxon>
        <taxon>Halobacteria</taxon>
        <taxon>Halobacteriales</taxon>
        <taxon>Haloarculaceae</taxon>
        <taxon>Haloarcula</taxon>
    </lineage>
</organism>
<dbReference type="STRING" id="1705562.AMS69_13590"/>
<keyword evidence="6" id="KW-0411">Iron-sulfur</keyword>
<keyword evidence="1" id="KW-0004">4Fe-4S</keyword>
<dbReference type="GO" id="GO:0006281">
    <property type="term" value="P:DNA repair"/>
    <property type="evidence" value="ECO:0007669"/>
    <property type="project" value="UniProtKB-KW"/>
</dbReference>
<sequence>MDAHQESKSNPFGMDEECQNCPALCETRANVVHGYGDVGAEFIVLGDSPAVGTDESGIPFTGERERELLDILAAVDMCSDPDADRPQLENAFLTYVTRCRHPDRAATDEEVVNCEPYLNSEIRMINPEILLPVGQRPLEELAFEYTTMSEDELDIEDRHATTIRGRGFEILPMLPPAEQTDAERTAFLEHFSETLGQDYRQTKGRRGR</sequence>
<evidence type="ECO:0000256" key="6">
    <source>
        <dbReference type="ARBA" id="ARBA00023014"/>
    </source>
</evidence>
<dbReference type="SMART" id="SM00986">
    <property type="entry name" value="UDG"/>
    <property type="match status" value="1"/>
</dbReference>
<protein>
    <submittedName>
        <fullName evidence="9">Uracil-DNA glycosylase</fullName>
    </submittedName>
</protein>
<comment type="caution">
    <text evidence="9">The sequence shown here is derived from an EMBL/GenBank/DDBJ whole genome shotgun (WGS) entry which is preliminary data.</text>
</comment>
<keyword evidence="3" id="KW-0227">DNA damage</keyword>
<dbReference type="Gene3D" id="3.40.470.10">
    <property type="entry name" value="Uracil-DNA glycosylase-like domain"/>
    <property type="match status" value="1"/>
</dbReference>
<evidence type="ECO:0000256" key="7">
    <source>
        <dbReference type="ARBA" id="ARBA00023204"/>
    </source>
</evidence>
<dbReference type="EMBL" id="LIUF01000004">
    <property type="protein sequence ID" value="KOX92401.1"/>
    <property type="molecule type" value="Genomic_DNA"/>
</dbReference>
<evidence type="ECO:0000256" key="4">
    <source>
        <dbReference type="ARBA" id="ARBA00022801"/>
    </source>
</evidence>
<evidence type="ECO:0000313" key="10">
    <source>
        <dbReference type="Proteomes" id="UP000037729"/>
    </source>
</evidence>
<dbReference type="OrthoDB" id="186208at2157"/>
<proteinExistence type="predicted"/>
<dbReference type="GO" id="GO:0051539">
    <property type="term" value="F:4 iron, 4 sulfur cluster binding"/>
    <property type="evidence" value="ECO:0007669"/>
    <property type="project" value="UniProtKB-KW"/>
</dbReference>
<keyword evidence="5" id="KW-0408">Iron</keyword>
<evidence type="ECO:0000259" key="8">
    <source>
        <dbReference type="SMART" id="SM00986"/>
    </source>
</evidence>
<dbReference type="AlphaFoldDB" id="A0A0M9AKC7"/>
<keyword evidence="2" id="KW-0479">Metal-binding</keyword>
<evidence type="ECO:0000256" key="3">
    <source>
        <dbReference type="ARBA" id="ARBA00022763"/>
    </source>
</evidence>
<dbReference type="CDD" id="cd10030">
    <property type="entry name" value="UDG-F4_TTUDGA_SPO1dp_like"/>
    <property type="match status" value="1"/>
</dbReference>
<dbReference type="InterPro" id="IPR051536">
    <property type="entry name" value="UDG_Type-4/5"/>
</dbReference>
<dbReference type="RefSeq" id="WP_053968606.1">
    <property type="nucleotide sequence ID" value="NZ_JAWJXX010000009.1"/>
</dbReference>
<keyword evidence="7" id="KW-0234">DNA repair</keyword>
<dbReference type="PATRIC" id="fig|1705562.3.peg.3310"/>
<accession>A0A0M9AKC7</accession>
<dbReference type="InterPro" id="IPR005122">
    <property type="entry name" value="Uracil-DNA_glycosylase-like"/>
</dbReference>
<keyword evidence="10" id="KW-1185">Reference proteome</keyword>
<dbReference type="InterPro" id="IPR036895">
    <property type="entry name" value="Uracil-DNA_glycosylase-like_sf"/>
</dbReference>
<dbReference type="Pfam" id="PF03167">
    <property type="entry name" value="UDG"/>
    <property type="match status" value="1"/>
</dbReference>
<evidence type="ECO:0000313" key="9">
    <source>
        <dbReference type="EMBL" id="KOX92401.1"/>
    </source>
</evidence>
<reference evidence="9 10" key="1">
    <citation type="submission" date="2015-08" db="EMBL/GenBank/DDBJ databases">
        <title>Genomes of Isolates from Cabo Rojo, PR.</title>
        <authorList>
            <person name="Sanchez-Nieves R.L."/>
            <person name="Montalvo-Rodriguez R."/>
        </authorList>
    </citation>
    <scope>NUCLEOTIDE SEQUENCE [LARGE SCALE GENOMIC DNA]</scope>
    <source>
        <strain evidence="9 10">SL3</strain>
    </source>
</reference>
<evidence type="ECO:0000256" key="2">
    <source>
        <dbReference type="ARBA" id="ARBA00022723"/>
    </source>
</evidence>
<gene>
    <name evidence="9" type="ORF">AMS69_13590</name>
</gene>
<dbReference type="Proteomes" id="UP000037729">
    <property type="component" value="Unassembled WGS sequence"/>
</dbReference>